<dbReference type="GO" id="GO:0009073">
    <property type="term" value="P:aromatic amino acid family biosynthetic process"/>
    <property type="evidence" value="ECO:0007669"/>
    <property type="project" value="UniProtKB-KW"/>
</dbReference>
<sequence>MPNITGTTKLAGLLGSPVKHSISPLMHNFSFQALGIDCVYLCFDVKENGLKEAVAGLRTLDVLGFNLTMPDKNKVLEYLDQLTPAARLMGAVNTVENRNGQLIGHNTDGVGFMHALKEQGVQAEGRNMTLLGIGGAATAICAQAALDGVAHIHVFARKTSPRLARMEKLAANLMKETSCHISIHEMGDDRTLQACLEESCVLVNATSVGMSPNTEACPIADSSLLYPELAVADIIYSPWETRLLSMAKERGCQAFNGFSMLIYQGAAAFSVWTGQDMPVDEVKSFIRSHISRK</sequence>
<evidence type="ECO:0000313" key="13">
    <source>
        <dbReference type="Proteomes" id="UP000824056"/>
    </source>
</evidence>
<evidence type="ECO:0000256" key="8">
    <source>
        <dbReference type="ARBA" id="ARBA00060613"/>
    </source>
</evidence>
<comment type="catalytic activity">
    <reaction evidence="9">
        <text>shikimate + NADP(+) = 3-dehydroshikimate + NADPH + H(+)</text>
        <dbReference type="Rhea" id="RHEA:17737"/>
        <dbReference type="ChEBI" id="CHEBI:15378"/>
        <dbReference type="ChEBI" id="CHEBI:16630"/>
        <dbReference type="ChEBI" id="CHEBI:36208"/>
        <dbReference type="ChEBI" id="CHEBI:57783"/>
        <dbReference type="ChEBI" id="CHEBI:58349"/>
        <dbReference type="EC" id="1.1.1.25"/>
    </reaction>
</comment>
<evidence type="ECO:0000256" key="7">
    <source>
        <dbReference type="ARBA" id="ARBA00052329"/>
    </source>
</evidence>
<evidence type="ECO:0000259" key="10">
    <source>
        <dbReference type="Pfam" id="PF08501"/>
    </source>
</evidence>
<comment type="similarity">
    <text evidence="9">Belongs to the shikimate dehydrogenase family.</text>
</comment>
<dbReference type="InterPro" id="IPR022893">
    <property type="entry name" value="Shikimate_DH_fam"/>
</dbReference>
<evidence type="ECO:0000256" key="5">
    <source>
        <dbReference type="ARBA" id="ARBA00023141"/>
    </source>
</evidence>
<comment type="function">
    <text evidence="9">Involved in the biosynthesis of the chorismate, which leads to the biosynthesis of aromatic amino acids. Catalyzes the reversible NADPH linked reduction of 3-dehydroshikimate (DHSA) to yield shikimate (SA).</text>
</comment>
<keyword evidence="2 9" id="KW-0028">Amino-acid biosynthesis</keyword>
<comment type="subunit">
    <text evidence="9">Homodimer.</text>
</comment>
<dbReference type="CDD" id="cd01065">
    <property type="entry name" value="NAD_bind_Shikimate_DH"/>
    <property type="match status" value="1"/>
</dbReference>
<evidence type="ECO:0000256" key="9">
    <source>
        <dbReference type="HAMAP-Rule" id="MF_00222"/>
    </source>
</evidence>
<dbReference type="Gene3D" id="3.40.50.720">
    <property type="entry name" value="NAD(P)-binding Rossmann-like Domain"/>
    <property type="match status" value="1"/>
</dbReference>
<comment type="catalytic activity">
    <reaction evidence="7">
        <text>shikimate + NAD(+) = 3-dehydroshikimate + NADH + H(+)</text>
        <dbReference type="Rhea" id="RHEA:17741"/>
        <dbReference type="ChEBI" id="CHEBI:15378"/>
        <dbReference type="ChEBI" id="CHEBI:16630"/>
        <dbReference type="ChEBI" id="CHEBI:36208"/>
        <dbReference type="ChEBI" id="CHEBI:57540"/>
        <dbReference type="ChEBI" id="CHEBI:57945"/>
    </reaction>
</comment>
<proteinExistence type="inferred from homology"/>
<evidence type="ECO:0000256" key="2">
    <source>
        <dbReference type="ARBA" id="ARBA00022605"/>
    </source>
</evidence>
<organism evidence="12 13">
    <name type="scientific">Candidatus Blautia pullicola</name>
    <dbReference type="NCBI Taxonomy" id="2838498"/>
    <lineage>
        <taxon>Bacteria</taxon>
        <taxon>Bacillati</taxon>
        <taxon>Bacillota</taxon>
        <taxon>Clostridia</taxon>
        <taxon>Lachnospirales</taxon>
        <taxon>Lachnospiraceae</taxon>
        <taxon>Blautia</taxon>
    </lineage>
</organism>
<dbReference type="GO" id="GO:0008652">
    <property type="term" value="P:amino acid biosynthetic process"/>
    <property type="evidence" value="ECO:0007669"/>
    <property type="project" value="UniProtKB-KW"/>
</dbReference>
<dbReference type="SUPFAM" id="SSF53223">
    <property type="entry name" value="Aminoacid dehydrogenase-like, N-terminal domain"/>
    <property type="match status" value="1"/>
</dbReference>
<feature type="domain" description="Shikimate dehydrogenase substrate binding N-terminal" evidence="10">
    <location>
        <begin position="13"/>
        <end position="95"/>
    </location>
</feature>
<dbReference type="EMBL" id="DXBG01000237">
    <property type="protein sequence ID" value="HIZ66241.1"/>
    <property type="molecule type" value="Genomic_DNA"/>
</dbReference>
<dbReference type="GO" id="GO:0030266">
    <property type="term" value="F:quinate 3-dehydrogenase (NAD+) activity"/>
    <property type="evidence" value="ECO:0007669"/>
    <property type="project" value="UniProtKB-EC"/>
</dbReference>
<comment type="catalytic activity">
    <reaction evidence="6">
        <text>L-quinate + NAD(+) = 3-dehydroquinate + NADH + H(+)</text>
        <dbReference type="Rhea" id="RHEA:22364"/>
        <dbReference type="ChEBI" id="CHEBI:15378"/>
        <dbReference type="ChEBI" id="CHEBI:29751"/>
        <dbReference type="ChEBI" id="CHEBI:32364"/>
        <dbReference type="ChEBI" id="CHEBI:57540"/>
        <dbReference type="ChEBI" id="CHEBI:57945"/>
        <dbReference type="EC" id="1.1.1.24"/>
    </reaction>
</comment>
<keyword evidence="5 9" id="KW-0057">Aromatic amino acid biosynthesis</keyword>
<keyword evidence="3 9" id="KW-0521">NADP</keyword>
<feature type="binding site" evidence="9">
    <location>
        <position position="236"/>
    </location>
    <ligand>
        <name>shikimate</name>
        <dbReference type="ChEBI" id="CHEBI:36208"/>
    </ligand>
</feature>
<feature type="binding site" evidence="9">
    <location>
        <position position="264"/>
    </location>
    <ligand>
        <name>shikimate</name>
        <dbReference type="ChEBI" id="CHEBI:36208"/>
    </ligand>
</feature>
<reference evidence="12" key="1">
    <citation type="journal article" date="2021" name="PeerJ">
        <title>Extensive microbial diversity within the chicken gut microbiome revealed by metagenomics and culture.</title>
        <authorList>
            <person name="Gilroy R."/>
            <person name="Ravi A."/>
            <person name="Getino M."/>
            <person name="Pursley I."/>
            <person name="Horton D.L."/>
            <person name="Alikhan N.F."/>
            <person name="Baker D."/>
            <person name="Gharbi K."/>
            <person name="Hall N."/>
            <person name="Watson M."/>
            <person name="Adriaenssens E.M."/>
            <person name="Foster-Nyarko E."/>
            <person name="Jarju S."/>
            <person name="Secka A."/>
            <person name="Antonio M."/>
            <person name="Oren A."/>
            <person name="Chaudhuri R.R."/>
            <person name="La Ragione R."/>
            <person name="Hildebrand F."/>
            <person name="Pallen M.J."/>
        </authorList>
    </citation>
    <scope>NUCLEOTIDE SEQUENCE</scope>
    <source>
        <strain evidence="12">1068</strain>
    </source>
</reference>
<dbReference type="InterPro" id="IPR011342">
    <property type="entry name" value="Shikimate_DH"/>
</dbReference>
<dbReference type="NCBIfam" id="NF001319">
    <property type="entry name" value="PRK00258.3-3"/>
    <property type="match status" value="1"/>
</dbReference>
<dbReference type="PANTHER" id="PTHR21089:SF1">
    <property type="entry name" value="BIFUNCTIONAL 3-DEHYDROQUINATE DEHYDRATASE_SHIKIMATE DEHYDROGENASE, CHLOROPLASTIC"/>
    <property type="match status" value="1"/>
</dbReference>
<dbReference type="GO" id="GO:0019632">
    <property type="term" value="P:shikimate metabolic process"/>
    <property type="evidence" value="ECO:0007669"/>
    <property type="project" value="InterPro"/>
</dbReference>
<evidence type="ECO:0000313" key="12">
    <source>
        <dbReference type="EMBL" id="HIZ66241.1"/>
    </source>
</evidence>
<dbReference type="InterPro" id="IPR041121">
    <property type="entry name" value="SDH_C"/>
</dbReference>
<reference evidence="12" key="2">
    <citation type="submission" date="2021-04" db="EMBL/GenBank/DDBJ databases">
        <authorList>
            <person name="Gilroy R."/>
        </authorList>
    </citation>
    <scope>NUCLEOTIDE SEQUENCE</scope>
    <source>
        <strain evidence="12">1068</strain>
    </source>
</reference>
<protein>
    <recommendedName>
        <fullName evidence="9">Shikimate dehydrogenase (NADP(+))</fullName>
        <shortName evidence="9">SDH</shortName>
        <ecNumber evidence="9">1.1.1.25</ecNumber>
    </recommendedName>
</protein>
<feature type="binding site" evidence="9">
    <location>
        <position position="68"/>
    </location>
    <ligand>
        <name>shikimate</name>
        <dbReference type="ChEBI" id="CHEBI:36208"/>
    </ligand>
</feature>
<gene>
    <name evidence="9" type="primary">aroE</name>
    <name evidence="12" type="ORF">H9809_10135</name>
</gene>
<dbReference type="InterPro" id="IPR013708">
    <property type="entry name" value="Shikimate_DH-bd_N"/>
</dbReference>
<dbReference type="Pfam" id="PF08501">
    <property type="entry name" value="Shikimate_dh_N"/>
    <property type="match status" value="1"/>
</dbReference>
<accession>A0A9D2FTC3</accession>
<keyword evidence="4 9" id="KW-0560">Oxidoreductase</keyword>
<dbReference type="InterPro" id="IPR036291">
    <property type="entry name" value="NAD(P)-bd_dom_sf"/>
</dbReference>
<comment type="pathway">
    <text evidence="1 9">Metabolic intermediate biosynthesis; chorismate biosynthesis; chorismate from D-erythrose 4-phosphate and phosphoenolpyruvate: step 4/7.</text>
</comment>
<feature type="binding site" evidence="9">
    <location>
        <position position="93"/>
    </location>
    <ligand>
        <name>shikimate</name>
        <dbReference type="ChEBI" id="CHEBI:36208"/>
    </ligand>
</feature>
<dbReference type="NCBIfam" id="TIGR00507">
    <property type="entry name" value="aroE"/>
    <property type="match status" value="1"/>
</dbReference>
<dbReference type="GO" id="GO:0009423">
    <property type="term" value="P:chorismate biosynthetic process"/>
    <property type="evidence" value="ECO:0007669"/>
    <property type="project" value="UniProtKB-UniRule"/>
</dbReference>
<dbReference type="Pfam" id="PF18317">
    <property type="entry name" value="SDH_C"/>
    <property type="match status" value="1"/>
</dbReference>
<comment type="pathway">
    <text evidence="8">Aromatic compound metabolism; 3,4-dihydroxybenzoate biosynthesis; 3-dehydroquinate from D-quinate (NAD(+) route).</text>
</comment>
<dbReference type="EC" id="1.1.1.25" evidence="9"/>
<dbReference type="HAMAP" id="MF_00222">
    <property type="entry name" value="Shikimate_DH_AroE"/>
    <property type="match status" value="1"/>
</dbReference>
<feature type="binding site" evidence="9">
    <location>
        <position position="108"/>
    </location>
    <ligand>
        <name>shikimate</name>
        <dbReference type="ChEBI" id="CHEBI:36208"/>
    </ligand>
</feature>
<dbReference type="SUPFAM" id="SSF51735">
    <property type="entry name" value="NAD(P)-binding Rossmann-fold domains"/>
    <property type="match status" value="1"/>
</dbReference>
<evidence type="ECO:0000256" key="3">
    <source>
        <dbReference type="ARBA" id="ARBA00022857"/>
    </source>
</evidence>
<dbReference type="FunFam" id="3.40.50.720:FF:000086">
    <property type="entry name" value="Quinate/shikimate dehydrogenase"/>
    <property type="match status" value="1"/>
</dbReference>
<dbReference type="AlphaFoldDB" id="A0A9D2FTC3"/>
<comment type="caution">
    <text evidence="12">The sequence shown here is derived from an EMBL/GenBank/DDBJ whole genome shotgun (WGS) entry which is preliminary data.</text>
</comment>
<feature type="domain" description="SDH C-terminal" evidence="11">
    <location>
        <begin position="257"/>
        <end position="283"/>
    </location>
</feature>
<evidence type="ECO:0000256" key="6">
    <source>
        <dbReference type="ARBA" id="ARBA00051639"/>
    </source>
</evidence>
<dbReference type="Proteomes" id="UP000824056">
    <property type="component" value="Unassembled WGS sequence"/>
</dbReference>
<name>A0A9D2FTC3_9FIRM</name>
<feature type="active site" description="Proton acceptor" evidence="9">
    <location>
        <position position="72"/>
    </location>
</feature>
<feature type="binding site" evidence="9">
    <location>
        <position position="257"/>
    </location>
    <ligand>
        <name>NADP(+)</name>
        <dbReference type="ChEBI" id="CHEBI:58349"/>
    </ligand>
</feature>
<comment type="caution">
    <text evidence="9">Lacks conserved residue(s) required for the propagation of feature annotation.</text>
</comment>
<dbReference type="GO" id="GO:0004764">
    <property type="term" value="F:shikimate 3-dehydrogenase (NADP+) activity"/>
    <property type="evidence" value="ECO:0007669"/>
    <property type="project" value="UniProtKB-UniRule"/>
</dbReference>
<evidence type="ECO:0000256" key="4">
    <source>
        <dbReference type="ARBA" id="ARBA00023002"/>
    </source>
</evidence>
<dbReference type="InterPro" id="IPR046346">
    <property type="entry name" value="Aminoacid_DH-like_N_sf"/>
</dbReference>
<dbReference type="GO" id="GO:0050661">
    <property type="term" value="F:NADP binding"/>
    <property type="evidence" value="ECO:0007669"/>
    <property type="project" value="InterPro"/>
</dbReference>
<evidence type="ECO:0000259" key="11">
    <source>
        <dbReference type="Pfam" id="PF18317"/>
    </source>
</evidence>
<dbReference type="Gene3D" id="3.40.50.10860">
    <property type="entry name" value="Leucine Dehydrogenase, chain A, domain 1"/>
    <property type="match status" value="1"/>
</dbReference>
<evidence type="ECO:0000256" key="1">
    <source>
        <dbReference type="ARBA" id="ARBA00004871"/>
    </source>
</evidence>
<feature type="binding site" evidence="9">
    <location>
        <begin position="21"/>
        <end position="23"/>
    </location>
    <ligand>
        <name>shikimate</name>
        <dbReference type="ChEBI" id="CHEBI:36208"/>
    </ligand>
</feature>
<dbReference type="PANTHER" id="PTHR21089">
    <property type="entry name" value="SHIKIMATE DEHYDROGENASE"/>
    <property type="match status" value="1"/>
</dbReference>
<feature type="binding site" evidence="9">
    <location>
        <position position="234"/>
    </location>
    <ligand>
        <name>NADP(+)</name>
        <dbReference type="ChEBI" id="CHEBI:58349"/>
    </ligand>
</feature>